<accession>A0AAV7H6D4</accession>
<feature type="compositionally biased region" description="Low complexity" evidence="1">
    <location>
        <begin position="1"/>
        <end position="25"/>
    </location>
</feature>
<proteinExistence type="predicted"/>
<dbReference type="AlphaFoldDB" id="A0AAV7H6D4"/>
<keyword evidence="3" id="KW-1185">Reference proteome</keyword>
<name>A0AAV7H6D4_DENCH</name>
<reference evidence="2 3" key="1">
    <citation type="journal article" date="2021" name="Hortic Res">
        <title>Chromosome-scale assembly of the Dendrobium chrysotoxum genome enhances the understanding of orchid evolution.</title>
        <authorList>
            <person name="Zhang Y."/>
            <person name="Zhang G.Q."/>
            <person name="Zhang D."/>
            <person name="Liu X.D."/>
            <person name="Xu X.Y."/>
            <person name="Sun W.H."/>
            <person name="Yu X."/>
            <person name="Zhu X."/>
            <person name="Wang Z.W."/>
            <person name="Zhao X."/>
            <person name="Zhong W.Y."/>
            <person name="Chen H."/>
            <person name="Yin W.L."/>
            <person name="Huang T."/>
            <person name="Niu S.C."/>
            <person name="Liu Z.J."/>
        </authorList>
    </citation>
    <scope>NUCLEOTIDE SEQUENCE [LARGE SCALE GENOMIC DNA]</scope>
    <source>
        <strain evidence="2">Lindl</strain>
    </source>
</reference>
<comment type="caution">
    <text evidence="2">The sequence shown here is derived from an EMBL/GenBank/DDBJ whole genome shotgun (WGS) entry which is preliminary data.</text>
</comment>
<sequence>MGVYDGDGSVDVGGVRSAAVETGPAEPEHAGAGEGEEDVVRREALAVLVYPWAHLRRSGKNPTRRI</sequence>
<gene>
    <name evidence="2" type="ORF">IEQ34_007318</name>
</gene>
<evidence type="ECO:0000256" key="1">
    <source>
        <dbReference type="SAM" id="MobiDB-lite"/>
    </source>
</evidence>
<evidence type="ECO:0000313" key="3">
    <source>
        <dbReference type="Proteomes" id="UP000775213"/>
    </source>
</evidence>
<dbReference type="EMBL" id="JAGFBR010000007">
    <property type="protein sequence ID" value="KAH0464532.1"/>
    <property type="molecule type" value="Genomic_DNA"/>
</dbReference>
<evidence type="ECO:0000313" key="2">
    <source>
        <dbReference type="EMBL" id="KAH0464532.1"/>
    </source>
</evidence>
<organism evidence="2 3">
    <name type="scientific">Dendrobium chrysotoxum</name>
    <name type="common">Orchid</name>
    <dbReference type="NCBI Taxonomy" id="161865"/>
    <lineage>
        <taxon>Eukaryota</taxon>
        <taxon>Viridiplantae</taxon>
        <taxon>Streptophyta</taxon>
        <taxon>Embryophyta</taxon>
        <taxon>Tracheophyta</taxon>
        <taxon>Spermatophyta</taxon>
        <taxon>Magnoliopsida</taxon>
        <taxon>Liliopsida</taxon>
        <taxon>Asparagales</taxon>
        <taxon>Orchidaceae</taxon>
        <taxon>Epidendroideae</taxon>
        <taxon>Malaxideae</taxon>
        <taxon>Dendrobiinae</taxon>
        <taxon>Dendrobium</taxon>
    </lineage>
</organism>
<feature type="region of interest" description="Disordered" evidence="1">
    <location>
        <begin position="1"/>
        <end position="37"/>
    </location>
</feature>
<protein>
    <submittedName>
        <fullName evidence="2">Uncharacterized protein</fullName>
    </submittedName>
</protein>
<dbReference type="Proteomes" id="UP000775213">
    <property type="component" value="Unassembled WGS sequence"/>
</dbReference>